<dbReference type="GO" id="GO:0046872">
    <property type="term" value="F:metal ion binding"/>
    <property type="evidence" value="ECO:0007669"/>
    <property type="project" value="UniProtKB-KW"/>
</dbReference>
<dbReference type="RefSeq" id="WP_121804347.1">
    <property type="nucleotide sequence ID" value="NZ_RDBE01000001.1"/>
</dbReference>
<evidence type="ECO:0000256" key="6">
    <source>
        <dbReference type="ARBA" id="ARBA00022723"/>
    </source>
</evidence>
<proteinExistence type="predicted"/>
<evidence type="ECO:0000256" key="8">
    <source>
        <dbReference type="ARBA" id="ARBA00022842"/>
    </source>
</evidence>
<dbReference type="Pfam" id="PF02424">
    <property type="entry name" value="ApbE"/>
    <property type="match status" value="1"/>
</dbReference>
<comment type="cofactor">
    <cofactor evidence="1">
        <name>Mg(2+)</name>
        <dbReference type="ChEBI" id="CHEBI:18420"/>
    </cofactor>
</comment>
<keyword evidence="6" id="KW-0479">Metal-binding</keyword>
<keyword evidence="7" id="KW-0274">FAD</keyword>
<comment type="catalytic activity">
    <reaction evidence="10">
        <text>L-threonyl-[protein] + FAD = FMN-L-threonyl-[protein] + AMP + H(+)</text>
        <dbReference type="Rhea" id="RHEA:36847"/>
        <dbReference type="Rhea" id="RHEA-COMP:11060"/>
        <dbReference type="Rhea" id="RHEA-COMP:11061"/>
        <dbReference type="ChEBI" id="CHEBI:15378"/>
        <dbReference type="ChEBI" id="CHEBI:30013"/>
        <dbReference type="ChEBI" id="CHEBI:57692"/>
        <dbReference type="ChEBI" id="CHEBI:74257"/>
        <dbReference type="ChEBI" id="CHEBI:456215"/>
        <dbReference type="EC" id="2.7.1.180"/>
    </reaction>
</comment>
<keyword evidence="4" id="KW-0285">Flavoprotein</keyword>
<accession>A0A3L8P6R7</accession>
<sequence length="303" mass="32175">MLPTYDFDLWSCECRLVTTDVDALAPAVQLARELLHEVETACSRFRPDSELMRLRAGWNDVSPMLAELLREALVAAWLSDGAVDPTLGRAITGLGYDADIAAVRSRTLSLVEADPRDVVGPAAGWRSLRLDGHRVFRPDDVQLDLGATAKAAAADRVAATVAEQLGCGVLVSLGGDVATAGPGPRGGWQITVQDLPTDSVHQVSLAEGAAIATSSTMRRTWTAGERRLHHLLDPATGMPTRGPWRTVTVVAEDCARANTATTAAIVKGDDAVEWLEGLGLPTRLVDEAGAVRTLNGFPREVAA</sequence>
<evidence type="ECO:0000256" key="5">
    <source>
        <dbReference type="ARBA" id="ARBA00022679"/>
    </source>
</evidence>
<dbReference type="AlphaFoldDB" id="A0A3L8P6R7"/>
<evidence type="ECO:0000256" key="10">
    <source>
        <dbReference type="ARBA" id="ARBA00048540"/>
    </source>
</evidence>
<dbReference type="GO" id="GO:0016740">
    <property type="term" value="F:transferase activity"/>
    <property type="evidence" value="ECO:0007669"/>
    <property type="project" value="UniProtKB-KW"/>
</dbReference>
<evidence type="ECO:0000256" key="7">
    <source>
        <dbReference type="ARBA" id="ARBA00022827"/>
    </source>
</evidence>
<evidence type="ECO:0000256" key="4">
    <source>
        <dbReference type="ARBA" id="ARBA00022630"/>
    </source>
</evidence>
<keyword evidence="12" id="KW-1185">Reference proteome</keyword>
<dbReference type="InterPro" id="IPR003374">
    <property type="entry name" value="ApbE-like_sf"/>
</dbReference>
<evidence type="ECO:0000256" key="9">
    <source>
        <dbReference type="ARBA" id="ARBA00031306"/>
    </source>
</evidence>
<protein>
    <recommendedName>
        <fullName evidence="3">FAD:protein FMN transferase</fullName>
        <ecNumber evidence="2">2.7.1.180</ecNumber>
    </recommendedName>
    <alternativeName>
        <fullName evidence="9">Flavin transferase</fullName>
    </alternativeName>
</protein>
<organism evidence="11 12">
    <name type="scientific">Nocardioides mangrovicus</name>
    <dbReference type="NCBI Taxonomy" id="2478913"/>
    <lineage>
        <taxon>Bacteria</taxon>
        <taxon>Bacillati</taxon>
        <taxon>Actinomycetota</taxon>
        <taxon>Actinomycetes</taxon>
        <taxon>Propionibacteriales</taxon>
        <taxon>Nocardioidaceae</taxon>
        <taxon>Nocardioides</taxon>
    </lineage>
</organism>
<dbReference type="OrthoDB" id="3728306at2"/>
<reference evidence="11 12" key="1">
    <citation type="submission" date="2018-10" db="EMBL/GenBank/DDBJ databases">
        <title>Marmoricola sp. 4Q3S-7 whole genome shotgun sequence.</title>
        <authorList>
            <person name="Li F."/>
        </authorList>
    </citation>
    <scope>NUCLEOTIDE SEQUENCE [LARGE SCALE GENOMIC DNA]</scope>
    <source>
        <strain evidence="11 12">4Q3S-7</strain>
    </source>
</reference>
<evidence type="ECO:0000313" key="12">
    <source>
        <dbReference type="Proteomes" id="UP000281708"/>
    </source>
</evidence>
<evidence type="ECO:0000256" key="2">
    <source>
        <dbReference type="ARBA" id="ARBA00011955"/>
    </source>
</evidence>
<dbReference type="PANTHER" id="PTHR30040:SF2">
    <property type="entry name" value="FAD:PROTEIN FMN TRANSFERASE"/>
    <property type="match status" value="1"/>
</dbReference>
<dbReference type="EC" id="2.7.1.180" evidence="2"/>
<keyword evidence="5 11" id="KW-0808">Transferase</keyword>
<dbReference type="Gene3D" id="3.10.520.10">
    <property type="entry name" value="ApbE-like domains"/>
    <property type="match status" value="1"/>
</dbReference>
<dbReference type="PANTHER" id="PTHR30040">
    <property type="entry name" value="THIAMINE BIOSYNTHESIS LIPOPROTEIN APBE"/>
    <property type="match status" value="1"/>
</dbReference>
<dbReference type="EMBL" id="RDBE01000001">
    <property type="protein sequence ID" value="RLV50667.1"/>
    <property type="molecule type" value="Genomic_DNA"/>
</dbReference>
<evidence type="ECO:0000256" key="3">
    <source>
        <dbReference type="ARBA" id="ARBA00016337"/>
    </source>
</evidence>
<evidence type="ECO:0000256" key="1">
    <source>
        <dbReference type="ARBA" id="ARBA00001946"/>
    </source>
</evidence>
<gene>
    <name evidence="11" type="ORF">D9V37_01465</name>
</gene>
<dbReference type="InterPro" id="IPR024932">
    <property type="entry name" value="ApbE"/>
</dbReference>
<name>A0A3L8P6R7_9ACTN</name>
<comment type="caution">
    <text evidence="11">The sequence shown here is derived from an EMBL/GenBank/DDBJ whole genome shotgun (WGS) entry which is preliminary data.</text>
</comment>
<dbReference type="Proteomes" id="UP000281708">
    <property type="component" value="Unassembled WGS sequence"/>
</dbReference>
<keyword evidence="8" id="KW-0460">Magnesium</keyword>
<evidence type="ECO:0000313" key="11">
    <source>
        <dbReference type="EMBL" id="RLV50667.1"/>
    </source>
</evidence>
<dbReference type="SUPFAM" id="SSF143631">
    <property type="entry name" value="ApbE-like"/>
    <property type="match status" value="1"/>
</dbReference>